<evidence type="ECO:0000256" key="4">
    <source>
        <dbReference type="ARBA" id="ARBA00022833"/>
    </source>
</evidence>
<evidence type="ECO:0000259" key="5">
    <source>
        <dbReference type="Pfam" id="PF00413"/>
    </source>
</evidence>
<comment type="caution">
    <text evidence="6">The sequence shown here is derived from an EMBL/GenBank/DDBJ whole genome shotgun (WGS) entry which is preliminary data.</text>
</comment>
<organism evidence="6 7">
    <name type="scientific">Candidatus Lloydbacteria bacterium RIFOXYC12_FULL_46_25</name>
    <dbReference type="NCBI Taxonomy" id="1798670"/>
    <lineage>
        <taxon>Bacteria</taxon>
        <taxon>Candidatus Lloydiibacteriota</taxon>
    </lineage>
</organism>
<keyword evidence="2" id="KW-0479">Metal-binding</keyword>
<dbReference type="Gene3D" id="3.40.390.10">
    <property type="entry name" value="Collagenase (Catalytic Domain)"/>
    <property type="match status" value="1"/>
</dbReference>
<accession>A0A1G2DRT0</accession>
<dbReference type="GO" id="GO:0006508">
    <property type="term" value="P:proteolysis"/>
    <property type="evidence" value="ECO:0007669"/>
    <property type="project" value="UniProtKB-KW"/>
</dbReference>
<feature type="domain" description="Peptidase M10 metallopeptidase" evidence="5">
    <location>
        <begin position="4"/>
        <end position="84"/>
    </location>
</feature>
<evidence type="ECO:0000256" key="3">
    <source>
        <dbReference type="ARBA" id="ARBA00022801"/>
    </source>
</evidence>
<evidence type="ECO:0000256" key="1">
    <source>
        <dbReference type="ARBA" id="ARBA00022670"/>
    </source>
</evidence>
<evidence type="ECO:0000313" key="7">
    <source>
        <dbReference type="Proteomes" id="UP000178106"/>
    </source>
</evidence>
<dbReference type="GO" id="GO:0008270">
    <property type="term" value="F:zinc ion binding"/>
    <property type="evidence" value="ECO:0007669"/>
    <property type="project" value="InterPro"/>
</dbReference>
<dbReference type="AlphaFoldDB" id="A0A1G2DRT0"/>
<dbReference type="SUPFAM" id="SSF55486">
    <property type="entry name" value="Metalloproteases ('zincins'), catalytic domain"/>
    <property type="match status" value="1"/>
</dbReference>
<dbReference type="GO" id="GO:0031012">
    <property type="term" value="C:extracellular matrix"/>
    <property type="evidence" value="ECO:0007669"/>
    <property type="project" value="InterPro"/>
</dbReference>
<keyword evidence="3" id="KW-0378">Hydrolase</keyword>
<sequence length="109" mass="12290">MGRDVRGSINVATDTIWTIQDLDVSEVSDSNSKWAGQYTYNPLGADKLELNSNYLTSYPPSYIQNVITHELGHALGLDHSFLGNIVYFMTNAQIILGGQDIIDYRYLWD</sequence>
<reference evidence="6 7" key="1">
    <citation type="journal article" date="2016" name="Nat. Commun.">
        <title>Thousands of microbial genomes shed light on interconnected biogeochemical processes in an aquifer system.</title>
        <authorList>
            <person name="Anantharaman K."/>
            <person name="Brown C.T."/>
            <person name="Hug L.A."/>
            <person name="Sharon I."/>
            <person name="Castelle C.J."/>
            <person name="Probst A.J."/>
            <person name="Thomas B.C."/>
            <person name="Singh A."/>
            <person name="Wilkins M.J."/>
            <person name="Karaoz U."/>
            <person name="Brodie E.L."/>
            <person name="Williams K.H."/>
            <person name="Hubbard S.S."/>
            <person name="Banfield J.F."/>
        </authorList>
    </citation>
    <scope>NUCLEOTIDE SEQUENCE [LARGE SCALE GENOMIC DNA]</scope>
</reference>
<evidence type="ECO:0000313" key="6">
    <source>
        <dbReference type="EMBL" id="OGZ16355.1"/>
    </source>
</evidence>
<keyword evidence="1" id="KW-0645">Protease</keyword>
<dbReference type="EMBL" id="MHLU01000176">
    <property type="protein sequence ID" value="OGZ16355.1"/>
    <property type="molecule type" value="Genomic_DNA"/>
</dbReference>
<dbReference type="Pfam" id="PF00413">
    <property type="entry name" value="Peptidase_M10"/>
    <property type="match status" value="1"/>
</dbReference>
<dbReference type="InterPro" id="IPR024079">
    <property type="entry name" value="MetalloPept_cat_dom_sf"/>
</dbReference>
<name>A0A1G2DRT0_9BACT</name>
<keyword evidence="4" id="KW-0862">Zinc</keyword>
<proteinExistence type="predicted"/>
<gene>
    <name evidence="6" type="ORF">A2494_00530</name>
</gene>
<dbReference type="Proteomes" id="UP000178106">
    <property type="component" value="Unassembled WGS sequence"/>
</dbReference>
<dbReference type="InterPro" id="IPR001818">
    <property type="entry name" value="Pept_M10_metallopeptidase"/>
</dbReference>
<protein>
    <recommendedName>
        <fullName evidence="5">Peptidase M10 metallopeptidase domain-containing protein</fullName>
    </recommendedName>
</protein>
<evidence type="ECO:0000256" key="2">
    <source>
        <dbReference type="ARBA" id="ARBA00022723"/>
    </source>
</evidence>
<dbReference type="GO" id="GO:0004222">
    <property type="term" value="F:metalloendopeptidase activity"/>
    <property type="evidence" value="ECO:0007669"/>
    <property type="project" value="InterPro"/>
</dbReference>